<evidence type="ECO:0000313" key="2">
    <source>
        <dbReference type="Proteomes" id="UP000188219"/>
    </source>
</evidence>
<dbReference type="KEGG" id="maga:Mag101_07455"/>
<dbReference type="Gene3D" id="2.60.120.260">
    <property type="entry name" value="Galactose-binding domain-like"/>
    <property type="match status" value="1"/>
</dbReference>
<accession>A0A1Q2M440</accession>
<dbReference type="RefSeq" id="WP_077402927.1">
    <property type="nucleotide sequence ID" value="NZ_CP019650.1"/>
</dbReference>
<reference evidence="1" key="1">
    <citation type="submission" date="2017-02" db="EMBL/GenBank/DDBJ databases">
        <title>Genome of Microbulbifer agarilyticus GP101.</title>
        <authorList>
            <person name="Jung J."/>
            <person name="Bae S.S."/>
            <person name="Baek K."/>
        </authorList>
    </citation>
    <scope>NUCLEOTIDE SEQUENCE [LARGE SCALE GENOMIC DNA]</scope>
    <source>
        <strain evidence="1">GP101</strain>
    </source>
</reference>
<dbReference type="Proteomes" id="UP000188219">
    <property type="component" value="Chromosome"/>
</dbReference>
<dbReference type="STRING" id="260552.Mag101_07455"/>
<dbReference type="OrthoDB" id="5709976at2"/>
<proteinExistence type="predicted"/>
<organism evidence="1 2">
    <name type="scientific">Microbulbifer agarilyticus</name>
    <dbReference type="NCBI Taxonomy" id="260552"/>
    <lineage>
        <taxon>Bacteria</taxon>
        <taxon>Pseudomonadati</taxon>
        <taxon>Pseudomonadota</taxon>
        <taxon>Gammaproteobacteria</taxon>
        <taxon>Cellvibrionales</taxon>
        <taxon>Microbulbiferaceae</taxon>
        <taxon>Microbulbifer</taxon>
    </lineage>
</organism>
<keyword evidence="2" id="KW-1185">Reference proteome</keyword>
<protein>
    <submittedName>
        <fullName evidence="1">Uncharacterized protein</fullName>
    </submittedName>
</protein>
<evidence type="ECO:0000313" key="1">
    <source>
        <dbReference type="EMBL" id="AQQ67494.1"/>
    </source>
</evidence>
<dbReference type="EMBL" id="CP019650">
    <property type="protein sequence ID" value="AQQ67494.1"/>
    <property type="molecule type" value="Genomic_DNA"/>
</dbReference>
<gene>
    <name evidence="1" type="ORF">Mag101_07455</name>
</gene>
<sequence length="2047" mass="217481">MRINSETFDLYNQSAQRELRLVVVIEFPTPVYLASHGDISGLPAGALGGVLAKVSSTSQRLRPEAGRAEIGAINFELTDAGGVFTDTLRNQLSAGHGIKGRTVRLYQGGKGMDWADFRLEQTQVADESLSYDHGRYRVRCRDIQREMRKDIFVPRSTRLAADFAEGASTLQVYSTAEFEPNPHLASYGDAPNVGAGLYYLKIKYQNGYEIVRATGKTAGSFTGVTRGLFGTVEYSHTLPQDSDDDQGVEVEEYIYIELPAPALVYALLTGDVFGTGTPLPSNWHLGIDPAQVVLDDFTGIGADWLDTSDYSKGVILRFEGLGKTDGKQFIEREINLLMGAYMPVNAAGQLGYRRQTSVLADAGTVGSITAADVVSAGELRQDLAALRNIFSIQWAWYEAPGFDGRHLRSNVLADAASIAIHGEAKTQALKFRGLHNSRHTRTTLNNRFDALRDKFAGPPLRLRLSLLPSKNDYEVGDVVQVTLPQVRDYTRDPDSGSHRYEFLSDVDGWTPHNAARVWSNGVLAVTATGTDTRISRTLQTAEQFLGADLPAFTFRIRRTGNEPIPIYSNFFARGVDDTYYARSIDSGFIDQLNANPGQWFEYTVDYSGDANYAAATIKFLRLDIGHNHTSDYSYELDYIRALPDVNLNDQSLDRAMEVQQVSVDQVAGTVQVELFGSTQAASPIVDEAASTSAELPDAWYSADGAAMTAAGLTIDGSGFLTADGTLTGAASSRTIFYYLGDLTIPAGRTLTVTDNAELRVRGVLQIDGTLRGAPSNSGAGFVGSCRGGAGQVGGDNLHPQYIAVGARGEVVKGRNEILPALTLDNDGGALLGIPDDLRGSGGARGGNAYHYVRNDASYELAGFGGSGGAGGAGVAVVARGIALGVAGVIDTSGGDGLPGNDSGPQYNLPGGSGGGGAPGGVVLIIDGHQNPVPVLTNNKLVACYGTSPASPGMAGLGGKCLGTNAARVYTVPKSRSPYPNYTQDPALDPALQQAISDAQQAAQAAADAQSDASSALAKLDDIGADGKLHPAEKLRAVLEHGRLISEQAGIEASASAYAISTEKTNYTSAVSALTSYLEGLAPGWDDTSAVTSISRTLWNSNWSDAYDKRQALLNRIAAAARALGTPGTPVHVDDFRQAAVSWPTGTDINGAASWSFTPSDTGAGFLHVLAYDAEGARAGFNGVELGIMDRVARGAVDKAVLWYTFPVTIPSGQCSVEVWSPSADGGGVRAIVLTTGGAGDPTALLDAAQAIGAAADAQTDASAALDDLTEISADSKLHPAEKLQAVREYSDLVGERNLWLTRAAALGITSEATNYQNANSALDSYLAGLSPAWNSTSSTTAITRSSWNSNWSDVYATRQALVEAIAEQASENAQWAKIGGDGKPEDYATKNAADTTLTTWGAFGVPGGDMEDITPWGNTSGAETGQSSTYVFSGNYSLYIQNPDTASNQGWHGPSQTVPITPGKYKLRWTHRLNYSGCNVRIYVYIRDSSGANLRSVVDATGGTYQDAWQTREFVVDASDLPTASDIRIFLQFNRGVHTATRFCHFDNIRLLPFTVADTAELTDSAGLGQSASWSQVSGSGKPEDGATVGLASYEKAIVKNTVFFDDFSDPNWGDAYTVTSQYGTASFASYTGGSSTVGSGAARVYDGMHFVHSGRFAVEPGKLYRAEVRIYVYNHQDLDRKQYIGFAGIDANGDWVNAVGSNSLSSQHYNLLSGWNAAFASWRTITCYFKLGSGNGASFLSNGEASSTKANPSLLHQNCRYLTPYFLLNYIDKQGSTLIDYLKVEEVAIESQRDLPQIVGRTESGMAQSALSASDAGSTTTISVAAHTVTYGFGTVSYNSGSITGLNFSTTYYVYCDDPGYVGGAITYLASTDKLAPVAGTHRRYVGRVVTPANGGGSTGGGLPGEYCLVAGAWLRHGLNVDDLQVGQCIDAWDEGSPVLFSRAVQALVRVEDVDCVLLTTESGAQKPVSMETPVTLEDGRSVRAQHALGGRVAVQHDGQPLTWETITEVQDIGQQTVYRISVGGISYAGGVDPAHRIVTHNAYKP</sequence>
<name>A0A1Q2M440_9GAMM</name>